<protein>
    <recommendedName>
        <fullName evidence="5">Demethylmenaquinone methyltransferase</fullName>
        <ecNumber evidence="5">2.1.1.163</ecNumber>
    </recommendedName>
</protein>
<dbReference type="RefSeq" id="WP_062180250.1">
    <property type="nucleotide sequence ID" value="NZ_BBXL01000009.1"/>
</dbReference>
<evidence type="ECO:0000256" key="2">
    <source>
        <dbReference type="ARBA" id="ARBA00022603"/>
    </source>
</evidence>
<comment type="similarity">
    <text evidence="5">Belongs to the class I-like SAM-binding methyltransferase superfamily. MenG/UbiE family.</text>
</comment>
<dbReference type="PROSITE" id="PS51608">
    <property type="entry name" value="SAM_MT_UBIE"/>
    <property type="match status" value="1"/>
</dbReference>
<feature type="binding site" evidence="5">
    <location>
        <begin position="118"/>
        <end position="119"/>
    </location>
    <ligand>
        <name>S-adenosyl-L-methionine</name>
        <dbReference type="ChEBI" id="CHEBI:59789"/>
    </ligand>
</feature>
<keyword evidence="1 5" id="KW-0474">Menaquinone biosynthesis</keyword>
<dbReference type="AlphaFoldDB" id="A0A1M5BKP4"/>
<comment type="caution">
    <text evidence="5">Lacks conserved residue(s) required for the propagation of feature annotation.</text>
</comment>
<dbReference type="EMBL" id="FQUC01000006">
    <property type="protein sequence ID" value="SHF42920.1"/>
    <property type="molecule type" value="Genomic_DNA"/>
</dbReference>
<dbReference type="InterPro" id="IPR004033">
    <property type="entry name" value="UbiE/COQ5_MeTrFase"/>
</dbReference>
<dbReference type="InterPro" id="IPR029063">
    <property type="entry name" value="SAM-dependent_MTases_sf"/>
</dbReference>
<dbReference type="PANTHER" id="PTHR43591">
    <property type="entry name" value="METHYLTRANSFERASE"/>
    <property type="match status" value="1"/>
</dbReference>
<comment type="catalytic activity">
    <reaction evidence="5">
        <text>a 2-demethylmenaquinol + S-adenosyl-L-methionine = a menaquinol + S-adenosyl-L-homocysteine + H(+)</text>
        <dbReference type="Rhea" id="RHEA:42640"/>
        <dbReference type="Rhea" id="RHEA-COMP:9539"/>
        <dbReference type="Rhea" id="RHEA-COMP:9563"/>
        <dbReference type="ChEBI" id="CHEBI:15378"/>
        <dbReference type="ChEBI" id="CHEBI:18151"/>
        <dbReference type="ChEBI" id="CHEBI:55437"/>
        <dbReference type="ChEBI" id="CHEBI:57856"/>
        <dbReference type="ChEBI" id="CHEBI:59789"/>
        <dbReference type="EC" id="2.1.1.163"/>
    </reaction>
</comment>
<dbReference type="Proteomes" id="UP000184480">
    <property type="component" value="Unassembled WGS sequence"/>
</dbReference>
<dbReference type="GO" id="GO:0009234">
    <property type="term" value="P:menaquinone biosynthetic process"/>
    <property type="evidence" value="ECO:0007669"/>
    <property type="project" value="UniProtKB-UniRule"/>
</dbReference>
<accession>A0A1M5BKP4</accession>
<dbReference type="PROSITE" id="PS01184">
    <property type="entry name" value="UBIE_2"/>
    <property type="match status" value="1"/>
</dbReference>
<dbReference type="OrthoDB" id="9808140at2"/>
<dbReference type="UniPathway" id="UPA00079">
    <property type="reaction ID" value="UER00169"/>
</dbReference>
<name>A0A1M5BKP4_9BACT</name>
<keyword evidence="4 5" id="KW-0949">S-adenosyl-L-methionine</keyword>
<dbReference type="CDD" id="cd02440">
    <property type="entry name" value="AdoMet_MTases"/>
    <property type="match status" value="1"/>
</dbReference>
<evidence type="ECO:0000313" key="7">
    <source>
        <dbReference type="Proteomes" id="UP000184480"/>
    </source>
</evidence>
<proteinExistence type="inferred from homology"/>
<dbReference type="PANTHER" id="PTHR43591:SF24">
    <property type="entry name" value="2-METHOXY-6-POLYPRENYL-1,4-BENZOQUINOL METHYLASE, MITOCHONDRIAL"/>
    <property type="match status" value="1"/>
</dbReference>
<evidence type="ECO:0000256" key="3">
    <source>
        <dbReference type="ARBA" id="ARBA00022679"/>
    </source>
</evidence>
<comment type="function">
    <text evidence="5">Methyltransferase required for the conversion of demethylmenaquinol (DMKH2) to menaquinol (MKH2).</text>
</comment>
<reference evidence="7" key="1">
    <citation type="submission" date="2016-11" db="EMBL/GenBank/DDBJ databases">
        <authorList>
            <person name="Varghese N."/>
            <person name="Submissions S."/>
        </authorList>
    </citation>
    <scope>NUCLEOTIDE SEQUENCE [LARGE SCALE GENOMIC DNA]</scope>
    <source>
        <strain evidence="7">DSM 27370</strain>
    </source>
</reference>
<dbReference type="GO" id="GO:0043770">
    <property type="term" value="F:demethylmenaquinone methyltransferase activity"/>
    <property type="evidence" value="ECO:0007669"/>
    <property type="project" value="UniProtKB-UniRule"/>
</dbReference>
<gene>
    <name evidence="5" type="primary">menG</name>
    <name evidence="6" type="ORF">SAMN05444362_106100</name>
</gene>
<dbReference type="GO" id="GO:0032259">
    <property type="term" value="P:methylation"/>
    <property type="evidence" value="ECO:0007669"/>
    <property type="project" value="UniProtKB-KW"/>
</dbReference>
<dbReference type="NCBIfam" id="NF001244">
    <property type="entry name" value="PRK00216.1-5"/>
    <property type="match status" value="1"/>
</dbReference>
<feature type="binding site" evidence="5">
    <location>
        <position position="70"/>
    </location>
    <ligand>
        <name>S-adenosyl-L-methionine</name>
        <dbReference type="ChEBI" id="CHEBI:59789"/>
    </ligand>
</feature>
<keyword evidence="7" id="KW-1185">Reference proteome</keyword>
<dbReference type="SUPFAM" id="SSF53335">
    <property type="entry name" value="S-adenosyl-L-methionine-dependent methyltransferases"/>
    <property type="match status" value="1"/>
</dbReference>
<dbReference type="HAMAP" id="MF_01813">
    <property type="entry name" value="MenG_UbiE_methyltr"/>
    <property type="match status" value="1"/>
</dbReference>
<feature type="binding site" evidence="5">
    <location>
        <position position="90"/>
    </location>
    <ligand>
        <name>S-adenosyl-L-methionine</name>
        <dbReference type="ChEBI" id="CHEBI:59789"/>
    </ligand>
</feature>
<evidence type="ECO:0000256" key="5">
    <source>
        <dbReference type="HAMAP-Rule" id="MF_01813"/>
    </source>
</evidence>
<dbReference type="STRING" id="1346286.SAMN05444362_106100"/>
<dbReference type="InterPro" id="IPR023576">
    <property type="entry name" value="UbiE/COQ5_MeTrFase_CS"/>
</dbReference>
<dbReference type="EC" id="2.1.1.163" evidence="5"/>
<sequence length="245" mass="27696">MTYQAEKIVPYESSENKGVQVERMFDSIAENYDTLNHTLSMGIDRGWRKKSLLALKDLNPQNILDIATGTGDLAIQAYDILRPQHITGIDISEGMMDVGRKKVDKLGLSGHISFEKQDCMALDIPDNTFDAAVVGFGVRNFEDLDKGMKEILRVLKPGGRLMILELTTPKSFPMKQGYWIYSRLFIPSIGRLISKDKVAYKYLPKSIEAFVQGKEMVEVLAKNGFRNARYKSYTFGICSMYIGEK</sequence>
<evidence type="ECO:0000256" key="1">
    <source>
        <dbReference type="ARBA" id="ARBA00022428"/>
    </source>
</evidence>
<organism evidence="6 7">
    <name type="scientific">Dysgonomonas macrotermitis</name>
    <dbReference type="NCBI Taxonomy" id="1346286"/>
    <lineage>
        <taxon>Bacteria</taxon>
        <taxon>Pseudomonadati</taxon>
        <taxon>Bacteroidota</taxon>
        <taxon>Bacteroidia</taxon>
        <taxon>Bacteroidales</taxon>
        <taxon>Dysgonomonadaceae</taxon>
        <taxon>Dysgonomonas</taxon>
    </lineage>
</organism>
<evidence type="ECO:0000256" key="4">
    <source>
        <dbReference type="ARBA" id="ARBA00022691"/>
    </source>
</evidence>
<dbReference type="NCBIfam" id="TIGR01934">
    <property type="entry name" value="MenG_MenH_UbiE"/>
    <property type="match status" value="1"/>
</dbReference>
<dbReference type="Pfam" id="PF01209">
    <property type="entry name" value="Ubie_methyltran"/>
    <property type="match status" value="1"/>
</dbReference>
<dbReference type="PROSITE" id="PS01183">
    <property type="entry name" value="UBIE_1"/>
    <property type="match status" value="1"/>
</dbReference>
<dbReference type="Gene3D" id="3.40.50.150">
    <property type="entry name" value="Vaccinia Virus protein VP39"/>
    <property type="match status" value="1"/>
</dbReference>
<keyword evidence="3 5" id="KW-0808">Transferase</keyword>
<keyword evidence="2 5" id="KW-0489">Methyltransferase</keyword>
<evidence type="ECO:0000313" key="6">
    <source>
        <dbReference type="EMBL" id="SHF42920.1"/>
    </source>
</evidence>
<comment type="pathway">
    <text evidence="5">Quinol/quinone metabolism; menaquinone biosynthesis; menaquinol from 1,4-dihydroxy-2-naphthoate: step 2/2.</text>
</comment>